<dbReference type="Gene3D" id="3.40.50.10090">
    <property type="match status" value="2"/>
</dbReference>
<dbReference type="InterPro" id="IPR036108">
    <property type="entry name" value="4pyrrol_syn_uPrphyn_synt_sf"/>
</dbReference>
<reference evidence="2" key="1">
    <citation type="submission" date="2020-02" db="EMBL/GenBank/DDBJ databases">
        <title>Delineation of the pyrene-degrading pathway in Roseobacter clade bacteria by genomic analysis.</title>
        <authorList>
            <person name="Zhou H."/>
            <person name="Wang H."/>
        </authorList>
    </citation>
    <scope>NUCLEOTIDE SEQUENCE</scope>
    <source>
        <strain evidence="2">PrR005</strain>
    </source>
</reference>
<organism evidence="2">
    <name type="scientific">Ruegeria sp. PrR005</name>
    <dbReference type="NCBI Taxonomy" id="2706882"/>
    <lineage>
        <taxon>Bacteria</taxon>
        <taxon>Pseudomonadati</taxon>
        <taxon>Pseudomonadota</taxon>
        <taxon>Alphaproteobacteria</taxon>
        <taxon>Rhodobacterales</taxon>
        <taxon>Roseobacteraceae</taxon>
        <taxon>Ruegeria</taxon>
    </lineage>
</organism>
<dbReference type="GO" id="GO:0004852">
    <property type="term" value="F:uroporphyrinogen-III synthase activity"/>
    <property type="evidence" value="ECO:0007669"/>
    <property type="project" value="InterPro"/>
</dbReference>
<dbReference type="GO" id="GO:0033014">
    <property type="term" value="P:tetrapyrrole biosynthetic process"/>
    <property type="evidence" value="ECO:0007669"/>
    <property type="project" value="InterPro"/>
</dbReference>
<evidence type="ECO:0000259" key="1">
    <source>
        <dbReference type="Pfam" id="PF02602"/>
    </source>
</evidence>
<proteinExistence type="predicted"/>
<dbReference type="CDD" id="cd06578">
    <property type="entry name" value="HemD"/>
    <property type="match status" value="1"/>
</dbReference>
<gene>
    <name evidence="2" type="ORF">G0P99_15550</name>
</gene>
<name>A0A6B2NSI6_9RHOB</name>
<dbReference type="Pfam" id="PF02602">
    <property type="entry name" value="HEM4"/>
    <property type="match status" value="1"/>
</dbReference>
<feature type="domain" description="Tetrapyrrole biosynthesis uroporphyrinogen III synthase" evidence="1">
    <location>
        <begin position="24"/>
        <end position="216"/>
    </location>
</feature>
<evidence type="ECO:0000313" key="2">
    <source>
        <dbReference type="EMBL" id="NDW46368.1"/>
    </source>
</evidence>
<dbReference type="AlphaFoldDB" id="A0A6B2NSI6"/>
<protein>
    <submittedName>
        <fullName evidence="2">Uroporphyrinogen-III synthase</fullName>
    </submittedName>
</protein>
<dbReference type="SUPFAM" id="SSF69618">
    <property type="entry name" value="HemD-like"/>
    <property type="match status" value="1"/>
</dbReference>
<sequence length="237" mass="25764">MTRPLASSERFVASLSPDILNKVTVVHSPLLEIEYLQDDLDLRKVRGLIFTSAHGVAAASQMTESRDLPCFCVGRATTDAARREGWKATMAGENAETLIAFLLAARPATPLLHLRGDHARGEVAETLSRSGMPTTERVIYAQHLLPLSDPAQAALAGTSPVVASLFSPRTARQFADIAAPKAPVWLVALSRAVREPLENVKNIRLVTAERPDAEAMRNAMETLIREAMRVEGLSEPH</sequence>
<dbReference type="EMBL" id="JAAGOX010000032">
    <property type="protein sequence ID" value="NDW46368.1"/>
    <property type="molecule type" value="Genomic_DNA"/>
</dbReference>
<comment type="caution">
    <text evidence="2">The sequence shown here is derived from an EMBL/GenBank/DDBJ whole genome shotgun (WGS) entry which is preliminary data.</text>
</comment>
<accession>A0A6B2NSI6</accession>
<dbReference type="InterPro" id="IPR003754">
    <property type="entry name" value="4pyrrol_synth_uPrphyn_synth"/>
</dbReference>